<evidence type="ECO:0000313" key="2">
    <source>
        <dbReference type="Proteomes" id="UP000001947"/>
    </source>
</evidence>
<dbReference type="STRING" id="203122.Sde_3475"/>
<sequence>MTESRDYLEMSFRSIECFANDGKLDAKELGKIIAIAEKDGEIDQNEVRVLRSIVAKIKPAEVDDAMKAKLAALSKKIEGISG</sequence>
<name>Q21EZ9_SACD2</name>
<dbReference type="EMBL" id="CP000282">
    <property type="protein sequence ID" value="ABD82730.1"/>
    <property type="molecule type" value="Genomic_DNA"/>
</dbReference>
<dbReference type="Proteomes" id="UP000001947">
    <property type="component" value="Chromosome"/>
</dbReference>
<dbReference type="RefSeq" id="WP_011469945.1">
    <property type="nucleotide sequence ID" value="NC_007912.1"/>
</dbReference>
<dbReference type="AlphaFoldDB" id="Q21EZ9"/>
<proteinExistence type="predicted"/>
<reference evidence="1 2" key="1">
    <citation type="journal article" date="2008" name="PLoS Genet.">
        <title>Complete genome sequence of the complex carbohydrate-degrading marine bacterium, Saccharophagus degradans strain 2-40 T.</title>
        <authorList>
            <person name="Weiner R.M."/>
            <person name="Taylor L.E.II."/>
            <person name="Henrissat B."/>
            <person name="Hauser L."/>
            <person name="Land M."/>
            <person name="Coutinho P.M."/>
            <person name="Rancurel C."/>
            <person name="Saunders E.H."/>
            <person name="Longmire A.G."/>
            <person name="Zhang H."/>
            <person name="Bayer E.A."/>
            <person name="Gilbert H.J."/>
            <person name="Larimer F."/>
            <person name="Zhulin I.B."/>
            <person name="Ekborg N.A."/>
            <person name="Lamed R."/>
            <person name="Richardson P.M."/>
            <person name="Borovok I."/>
            <person name="Hutcheson S."/>
        </authorList>
    </citation>
    <scope>NUCLEOTIDE SEQUENCE [LARGE SCALE GENOMIC DNA]</scope>
    <source>
        <strain evidence="2">2-40 / ATCC 43961 / DSM 17024</strain>
    </source>
</reference>
<protein>
    <recommendedName>
        <fullName evidence="3">Co-chaperone DjlA N-terminal domain-containing protein</fullName>
    </recommendedName>
</protein>
<dbReference type="eggNOG" id="ENOG50335WH">
    <property type="taxonomic scope" value="Bacteria"/>
</dbReference>
<dbReference type="OrthoDB" id="6025350at2"/>
<evidence type="ECO:0008006" key="3">
    <source>
        <dbReference type="Google" id="ProtNLM"/>
    </source>
</evidence>
<dbReference type="GeneID" id="98615090"/>
<accession>Q21EZ9</accession>
<dbReference type="HOGENOM" id="CLU_194615_0_0_6"/>
<dbReference type="KEGG" id="sde:Sde_3475"/>
<keyword evidence="2" id="KW-1185">Reference proteome</keyword>
<evidence type="ECO:0000313" key="1">
    <source>
        <dbReference type="EMBL" id="ABD82730.1"/>
    </source>
</evidence>
<organism evidence="1 2">
    <name type="scientific">Saccharophagus degradans (strain 2-40 / ATCC 43961 / DSM 17024)</name>
    <dbReference type="NCBI Taxonomy" id="203122"/>
    <lineage>
        <taxon>Bacteria</taxon>
        <taxon>Pseudomonadati</taxon>
        <taxon>Pseudomonadota</taxon>
        <taxon>Gammaproteobacteria</taxon>
        <taxon>Cellvibrionales</taxon>
        <taxon>Cellvibrionaceae</taxon>
        <taxon>Saccharophagus</taxon>
    </lineage>
</organism>
<gene>
    <name evidence="1" type="ordered locus">Sde_3475</name>
</gene>